<keyword evidence="3" id="KW-1185">Reference proteome</keyword>
<evidence type="ECO:0000313" key="2">
    <source>
        <dbReference type="EMBL" id="MBC3538794.1"/>
    </source>
</evidence>
<dbReference type="RefSeq" id="WP_186633121.1">
    <property type="nucleotide sequence ID" value="NZ_JACOAF010000008.1"/>
</dbReference>
<accession>A0ABR6VPI4</accession>
<feature type="domain" description="Glycosyltransferase 2-like" evidence="1">
    <location>
        <begin position="12"/>
        <end position="167"/>
    </location>
</feature>
<gene>
    <name evidence="2" type="ORF">H7U12_03820</name>
</gene>
<organism evidence="2 3">
    <name type="scientific">Rufibacter sediminis</name>
    <dbReference type="NCBI Taxonomy" id="2762756"/>
    <lineage>
        <taxon>Bacteria</taxon>
        <taxon>Pseudomonadati</taxon>
        <taxon>Bacteroidota</taxon>
        <taxon>Cytophagia</taxon>
        <taxon>Cytophagales</taxon>
        <taxon>Hymenobacteraceae</taxon>
        <taxon>Rufibacter</taxon>
    </lineage>
</organism>
<comment type="caution">
    <text evidence="2">The sequence shown here is derived from an EMBL/GenBank/DDBJ whole genome shotgun (WGS) entry which is preliminary data.</text>
</comment>
<dbReference type="Proteomes" id="UP000659698">
    <property type="component" value="Unassembled WGS sequence"/>
</dbReference>
<name>A0ABR6VPI4_9BACT</name>
<dbReference type="SUPFAM" id="SSF53448">
    <property type="entry name" value="Nucleotide-diphospho-sugar transferases"/>
    <property type="match status" value="1"/>
</dbReference>
<dbReference type="Pfam" id="PF00535">
    <property type="entry name" value="Glycos_transf_2"/>
    <property type="match status" value="1"/>
</dbReference>
<sequence length="321" mass="38038">MLSKSASPPLVSVRVITYNHEAFLRQCLEGIFMQQTDFPFEVVIGEDCSTDGTRVICEEYRTRYPEVVTLLMHQQNVGAQENARRTREACKGKYIALCEGDDYWTDPLKLQKQATFLEENGEFTLCFHNCYVRHETAPSETQELFQHYSKDIYGIQDLFGKWLIPTASVMFRNHLFEDYPDWLRNAIVGDTPFYILIASFGKIKLLPGVMGVYRRHPGGATNFLHGYHYWERMIELYTGMDEYFEFRYRNEINPVLEWFHYKLAQIAFKKHDYEKYKLYARRCVRRDRKLLLQYRYLGMYMASYAPALFKVYSRIKSSSVQ</sequence>
<protein>
    <submittedName>
        <fullName evidence="2">Glycosyltransferase</fullName>
    </submittedName>
</protein>
<reference evidence="2 3" key="1">
    <citation type="journal article" date="2019" name="Int. J. Syst. Evol. Microbiol.">
        <title>Rufibacter sediminis sp. nov., isolated from freshwater lake sediment.</title>
        <authorList>
            <person name="Qu J.H."/>
            <person name="Zhang L.J."/>
            <person name="Fu Y.H."/>
            <person name="Li H.F."/>
        </authorList>
    </citation>
    <scope>NUCLEOTIDE SEQUENCE [LARGE SCALE GENOMIC DNA]</scope>
    <source>
        <strain evidence="2 3">H-1</strain>
    </source>
</reference>
<dbReference type="InterPro" id="IPR029044">
    <property type="entry name" value="Nucleotide-diphossugar_trans"/>
</dbReference>
<dbReference type="EMBL" id="JACOAF010000008">
    <property type="protein sequence ID" value="MBC3538794.1"/>
    <property type="molecule type" value="Genomic_DNA"/>
</dbReference>
<dbReference type="PANTHER" id="PTHR22916:SF3">
    <property type="entry name" value="UDP-GLCNAC:BETAGAL BETA-1,3-N-ACETYLGLUCOSAMINYLTRANSFERASE-LIKE PROTEIN 1"/>
    <property type="match status" value="1"/>
</dbReference>
<proteinExistence type="predicted"/>
<evidence type="ECO:0000313" key="3">
    <source>
        <dbReference type="Proteomes" id="UP000659698"/>
    </source>
</evidence>
<dbReference type="PANTHER" id="PTHR22916">
    <property type="entry name" value="GLYCOSYLTRANSFERASE"/>
    <property type="match status" value="1"/>
</dbReference>
<dbReference type="Gene3D" id="3.90.550.10">
    <property type="entry name" value="Spore Coat Polysaccharide Biosynthesis Protein SpsA, Chain A"/>
    <property type="match status" value="1"/>
</dbReference>
<dbReference type="InterPro" id="IPR001173">
    <property type="entry name" value="Glyco_trans_2-like"/>
</dbReference>
<evidence type="ECO:0000259" key="1">
    <source>
        <dbReference type="Pfam" id="PF00535"/>
    </source>
</evidence>